<name>A0ABW7ZAR7_9ACTN</name>
<dbReference type="SMART" id="SM00344">
    <property type="entry name" value="HTH_ASNC"/>
    <property type="match status" value="1"/>
</dbReference>
<dbReference type="InterPro" id="IPR019887">
    <property type="entry name" value="Tscrpt_reg_AsnC/Lrp_C"/>
</dbReference>
<dbReference type="Gene3D" id="1.10.10.10">
    <property type="entry name" value="Winged helix-like DNA-binding domain superfamily/Winged helix DNA-binding domain"/>
    <property type="match status" value="1"/>
</dbReference>
<dbReference type="Pfam" id="PF13404">
    <property type="entry name" value="HTH_AsnC-type"/>
    <property type="match status" value="1"/>
</dbReference>
<dbReference type="InterPro" id="IPR036388">
    <property type="entry name" value="WH-like_DNA-bd_sf"/>
</dbReference>
<dbReference type="InterPro" id="IPR011008">
    <property type="entry name" value="Dimeric_a/b-barrel"/>
</dbReference>
<dbReference type="SUPFAM" id="SSF46785">
    <property type="entry name" value="Winged helix' DNA-binding domain"/>
    <property type="match status" value="1"/>
</dbReference>
<keyword evidence="1" id="KW-0805">Transcription regulation</keyword>
<dbReference type="PANTHER" id="PTHR30154:SF54">
    <property type="entry name" value="POSSIBLE TRANSCRIPTIONAL REGULATORY PROTEIN (PROBABLY LRP_ASNC-FAMILY)"/>
    <property type="match status" value="1"/>
</dbReference>
<dbReference type="PROSITE" id="PS50956">
    <property type="entry name" value="HTH_ASNC_2"/>
    <property type="match status" value="1"/>
</dbReference>
<comment type="caution">
    <text evidence="5">The sequence shown here is derived from an EMBL/GenBank/DDBJ whole genome shotgun (WGS) entry which is preliminary data.</text>
</comment>
<dbReference type="EMBL" id="JBITGY010000018">
    <property type="protein sequence ID" value="MFI6505275.1"/>
    <property type="molecule type" value="Genomic_DNA"/>
</dbReference>
<evidence type="ECO:0000259" key="4">
    <source>
        <dbReference type="PROSITE" id="PS50956"/>
    </source>
</evidence>
<organism evidence="5 6">
    <name type="scientific">Nonomuraea typhae</name>
    <dbReference type="NCBI Taxonomy" id="2603600"/>
    <lineage>
        <taxon>Bacteria</taxon>
        <taxon>Bacillati</taxon>
        <taxon>Actinomycetota</taxon>
        <taxon>Actinomycetes</taxon>
        <taxon>Streptosporangiales</taxon>
        <taxon>Streptosporangiaceae</taxon>
        <taxon>Nonomuraea</taxon>
    </lineage>
</organism>
<reference evidence="5 6" key="1">
    <citation type="submission" date="2024-10" db="EMBL/GenBank/DDBJ databases">
        <title>The Natural Products Discovery Center: Release of the First 8490 Sequenced Strains for Exploring Actinobacteria Biosynthetic Diversity.</title>
        <authorList>
            <person name="Kalkreuter E."/>
            <person name="Kautsar S.A."/>
            <person name="Yang D."/>
            <person name="Bader C.D."/>
            <person name="Teijaro C.N."/>
            <person name="Fluegel L."/>
            <person name="Davis C.M."/>
            <person name="Simpson J.R."/>
            <person name="Lauterbach L."/>
            <person name="Steele A.D."/>
            <person name="Gui C."/>
            <person name="Meng S."/>
            <person name="Li G."/>
            <person name="Viehrig K."/>
            <person name="Ye F."/>
            <person name="Su P."/>
            <person name="Kiefer A.F."/>
            <person name="Nichols A."/>
            <person name="Cepeda A.J."/>
            <person name="Yan W."/>
            <person name="Fan B."/>
            <person name="Jiang Y."/>
            <person name="Adhikari A."/>
            <person name="Zheng C.-J."/>
            <person name="Schuster L."/>
            <person name="Cowan T.M."/>
            <person name="Smanski M.J."/>
            <person name="Chevrette M.G."/>
            <person name="De Carvalho L.P.S."/>
            <person name="Shen B."/>
        </authorList>
    </citation>
    <scope>NUCLEOTIDE SEQUENCE [LARGE SCALE GENOMIC DNA]</scope>
    <source>
        <strain evidence="5 6">NPDC050545</strain>
    </source>
</reference>
<dbReference type="PRINTS" id="PR00033">
    <property type="entry name" value="HTHASNC"/>
</dbReference>
<dbReference type="Gene3D" id="3.30.70.920">
    <property type="match status" value="1"/>
</dbReference>
<dbReference type="Pfam" id="PF01037">
    <property type="entry name" value="AsnC_trans_reg"/>
    <property type="match status" value="1"/>
</dbReference>
<dbReference type="Proteomes" id="UP001612741">
    <property type="component" value="Unassembled WGS sequence"/>
</dbReference>
<keyword evidence="2" id="KW-0238">DNA-binding</keyword>
<evidence type="ECO:0000256" key="1">
    <source>
        <dbReference type="ARBA" id="ARBA00023015"/>
    </source>
</evidence>
<keyword evidence="6" id="KW-1185">Reference proteome</keyword>
<proteinExistence type="predicted"/>
<evidence type="ECO:0000313" key="5">
    <source>
        <dbReference type="EMBL" id="MFI6505275.1"/>
    </source>
</evidence>
<evidence type="ECO:0000313" key="6">
    <source>
        <dbReference type="Proteomes" id="UP001612741"/>
    </source>
</evidence>
<dbReference type="PANTHER" id="PTHR30154">
    <property type="entry name" value="LEUCINE-RESPONSIVE REGULATORY PROTEIN"/>
    <property type="match status" value="1"/>
</dbReference>
<gene>
    <name evidence="5" type="ORF">ACIBG2_48395</name>
</gene>
<dbReference type="SUPFAM" id="SSF54909">
    <property type="entry name" value="Dimeric alpha+beta barrel"/>
    <property type="match status" value="1"/>
</dbReference>
<feature type="domain" description="HTH asnC-type" evidence="4">
    <location>
        <begin position="11"/>
        <end position="72"/>
    </location>
</feature>
<accession>A0ABW7ZAR7</accession>
<dbReference type="InterPro" id="IPR000485">
    <property type="entry name" value="AsnC-type_HTH_dom"/>
</dbReference>
<dbReference type="InterPro" id="IPR036390">
    <property type="entry name" value="WH_DNA-bd_sf"/>
</dbReference>
<sequence length="162" mass="17856">MKEALPPSAELDSIDLAILAELQNDARLPNKVLADKLGVAPSTALERVRALRRRGVISAFRADVDIARLGRPLQALLSLRVRPHTSTISDPLRRFVLALPETITLFHVAGPEDFLVHVAAADAASLHRLVLDQFLARPEIVHLQTTLIFKTEKQAVQRPSEV</sequence>
<dbReference type="RefSeq" id="WP_397091352.1">
    <property type="nucleotide sequence ID" value="NZ_JBITGY010000018.1"/>
</dbReference>
<evidence type="ECO:0000256" key="3">
    <source>
        <dbReference type="ARBA" id="ARBA00023163"/>
    </source>
</evidence>
<keyword evidence="3" id="KW-0804">Transcription</keyword>
<protein>
    <submittedName>
        <fullName evidence="5">Lrp/AsnC family transcriptional regulator</fullName>
    </submittedName>
</protein>
<dbReference type="InterPro" id="IPR019888">
    <property type="entry name" value="Tscrpt_reg_AsnC-like"/>
</dbReference>
<evidence type="ECO:0000256" key="2">
    <source>
        <dbReference type="ARBA" id="ARBA00023125"/>
    </source>
</evidence>